<comment type="similarity">
    <text evidence="1 2">Belongs to the fructosamine kinase family.</text>
</comment>
<dbReference type="PROSITE" id="PS51257">
    <property type="entry name" value="PROKAR_LIPOPROTEIN"/>
    <property type="match status" value="1"/>
</dbReference>
<organism evidence="3 4">
    <name type="scientific">Natronoflexus pectinivorans</name>
    <dbReference type="NCBI Taxonomy" id="682526"/>
    <lineage>
        <taxon>Bacteria</taxon>
        <taxon>Pseudomonadati</taxon>
        <taxon>Bacteroidota</taxon>
        <taxon>Bacteroidia</taxon>
        <taxon>Marinilabiliales</taxon>
        <taxon>Marinilabiliaceae</taxon>
        <taxon>Natronoflexus</taxon>
    </lineage>
</organism>
<name>A0A4R2GI32_9BACT</name>
<dbReference type="GO" id="GO:0016301">
    <property type="term" value="F:kinase activity"/>
    <property type="evidence" value="ECO:0007669"/>
    <property type="project" value="UniProtKB-UniRule"/>
</dbReference>
<dbReference type="PANTHER" id="PTHR12149:SF8">
    <property type="entry name" value="PROTEIN-RIBULOSAMINE 3-KINASE"/>
    <property type="match status" value="1"/>
</dbReference>
<dbReference type="PANTHER" id="PTHR12149">
    <property type="entry name" value="FRUCTOSAMINE 3 KINASE-RELATED PROTEIN"/>
    <property type="match status" value="1"/>
</dbReference>
<evidence type="ECO:0000256" key="1">
    <source>
        <dbReference type="ARBA" id="ARBA00009460"/>
    </source>
</evidence>
<keyword evidence="4" id="KW-1185">Reference proteome</keyword>
<evidence type="ECO:0000256" key="2">
    <source>
        <dbReference type="PIRNR" id="PIRNR006221"/>
    </source>
</evidence>
<dbReference type="SUPFAM" id="SSF56112">
    <property type="entry name" value="Protein kinase-like (PK-like)"/>
    <property type="match status" value="1"/>
</dbReference>
<proteinExistence type="inferred from homology"/>
<accession>A0A4R2GI32</accession>
<dbReference type="OrthoDB" id="5291879at2"/>
<evidence type="ECO:0000313" key="3">
    <source>
        <dbReference type="EMBL" id="TCO07503.1"/>
    </source>
</evidence>
<dbReference type="Gene3D" id="3.30.200.20">
    <property type="entry name" value="Phosphorylase Kinase, domain 1"/>
    <property type="match status" value="1"/>
</dbReference>
<gene>
    <name evidence="3" type="ORF">EV194_108111</name>
</gene>
<dbReference type="RefSeq" id="WP_132434199.1">
    <property type="nucleotide sequence ID" value="NZ_SLWK01000008.1"/>
</dbReference>
<evidence type="ECO:0000313" key="4">
    <source>
        <dbReference type="Proteomes" id="UP000295221"/>
    </source>
</evidence>
<dbReference type="Gene3D" id="3.90.1200.10">
    <property type="match status" value="1"/>
</dbReference>
<dbReference type="AlphaFoldDB" id="A0A4R2GI32"/>
<dbReference type="Proteomes" id="UP000295221">
    <property type="component" value="Unassembled WGS sequence"/>
</dbReference>
<comment type="caution">
    <text evidence="3">The sequence shown here is derived from an EMBL/GenBank/DDBJ whole genome shotgun (WGS) entry which is preliminary data.</text>
</comment>
<dbReference type="Pfam" id="PF03881">
    <property type="entry name" value="Fructosamin_kin"/>
    <property type="match status" value="1"/>
</dbReference>
<dbReference type="InterPro" id="IPR011009">
    <property type="entry name" value="Kinase-like_dom_sf"/>
</dbReference>
<dbReference type="InterPro" id="IPR016477">
    <property type="entry name" value="Fructo-/Ketosamine-3-kinase"/>
</dbReference>
<keyword evidence="2" id="KW-0808">Transferase</keyword>
<dbReference type="PIRSF" id="PIRSF006221">
    <property type="entry name" value="Ketosamine-3-kinase"/>
    <property type="match status" value="1"/>
</dbReference>
<dbReference type="EMBL" id="SLWK01000008">
    <property type="protein sequence ID" value="TCO07503.1"/>
    <property type="molecule type" value="Genomic_DNA"/>
</dbReference>
<reference evidence="3 4" key="1">
    <citation type="submission" date="2019-03" db="EMBL/GenBank/DDBJ databases">
        <title>Genomic Encyclopedia of Type Strains, Phase IV (KMG-IV): sequencing the most valuable type-strain genomes for metagenomic binning, comparative biology and taxonomic classification.</title>
        <authorList>
            <person name="Goeker M."/>
        </authorList>
    </citation>
    <scope>NUCLEOTIDE SEQUENCE [LARGE SCALE GENOMIC DNA]</scope>
    <source>
        <strain evidence="3 4">DSM 24179</strain>
    </source>
</reference>
<sequence>MDKNKLSEILQDEIVATSPLSGGCIANTQKVTTKMGKEYAVKTASHNKMFINEANGLRELRKANAIRVPEVVYADESCLVIEFIKEGSRNSGFFKKFGAEMAHLHQFKSDKFGFFEDNFIGSTPQKNIPEGNESVSWIDFYWNKRLRYQFDLAERNGYADNQFKKLFIKLEEKIPKILEGSDEPPVLLHGDLWSGNYMCDENGNAVIIDPAVYYGHREADLAMTKLFGGFGSDFYSSYHETFPLKPGHEHREGVYILYHVMNHLNLFGTGYYRQALSLMGKYL</sequence>
<protein>
    <submittedName>
        <fullName evidence="3">Fructosamine-3-kinase</fullName>
    </submittedName>
</protein>
<keyword evidence="2 3" id="KW-0418">Kinase</keyword>